<gene>
    <name evidence="2" type="ordered locus">Hfelis_07910</name>
</gene>
<keyword evidence="1" id="KW-0812">Transmembrane</keyword>
<dbReference type="KEGG" id="hfe:HFELIS_07910"/>
<keyword evidence="3" id="KW-1185">Reference proteome</keyword>
<evidence type="ECO:0000313" key="3">
    <source>
        <dbReference type="Proteomes" id="UP000007934"/>
    </source>
</evidence>
<name>E7ABJ6_HELFC</name>
<dbReference type="EMBL" id="FQ670179">
    <property type="protein sequence ID" value="CBY82875.1"/>
    <property type="molecule type" value="Genomic_DNA"/>
</dbReference>
<dbReference type="OrthoDB" id="5329423at2"/>
<dbReference type="AlphaFoldDB" id="E7ABJ6"/>
<dbReference type="RefSeq" id="WP_013469241.1">
    <property type="nucleotide sequence ID" value="NC_014810.2"/>
</dbReference>
<keyword evidence="1" id="KW-0472">Membrane</keyword>
<feature type="transmembrane region" description="Helical" evidence="1">
    <location>
        <begin position="6"/>
        <end position="22"/>
    </location>
</feature>
<dbReference type="STRING" id="936155.HFELIS_07910"/>
<keyword evidence="1" id="KW-1133">Transmembrane helix</keyword>
<dbReference type="GeneID" id="36133435"/>
<evidence type="ECO:0000256" key="1">
    <source>
        <dbReference type="SAM" id="Phobius"/>
    </source>
</evidence>
<proteinExistence type="predicted"/>
<sequence>MPTYLIVLIVVVAVALMSIIVLRKRAPIAIEQETLSMKEVIAFFKEGEVMQSLKSNSNMVAVAIREKQSDGRLKITLTPYDKQQNTITPNAPIKIYLVKRLDEDLEKNFGDKDMLVLQ</sequence>
<dbReference type="Proteomes" id="UP000007934">
    <property type="component" value="Chromosome"/>
</dbReference>
<reference evidence="2 3" key="1">
    <citation type="journal article" date="2011" name="Genome Biol. Evol.">
        <title>Comparative whole genome sequence analysis of the carcinogenic bacterial model pathogen Helicobacter felis.</title>
        <authorList>
            <person name="Arnold I.C."/>
            <person name="Zigova Z."/>
            <person name="Holden M."/>
            <person name="Lawley T.D."/>
            <person name="Rad R."/>
            <person name="Dougan G."/>
            <person name="Falkow S."/>
            <person name="Bentley S.D."/>
            <person name="Muller A."/>
        </authorList>
    </citation>
    <scope>NUCLEOTIDE SEQUENCE [LARGE SCALE GENOMIC DNA]</scope>
    <source>
        <strain evidence="3">ATCC 49179 / CCUG 28539 / NCTC 12436 / CS1</strain>
    </source>
</reference>
<accession>E7ABJ6</accession>
<dbReference type="HOGENOM" id="CLU_160509_0_0_7"/>
<organism evidence="2 3">
    <name type="scientific">Helicobacter felis (strain ATCC 49179 / CCUG 28539 / NCTC 12436 / CS1)</name>
    <dbReference type="NCBI Taxonomy" id="936155"/>
    <lineage>
        <taxon>Bacteria</taxon>
        <taxon>Pseudomonadati</taxon>
        <taxon>Campylobacterota</taxon>
        <taxon>Epsilonproteobacteria</taxon>
        <taxon>Campylobacterales</taxon>
        <taxon>Helicobacteraceae</taxon>
        <taxon>Helicobacter</taxon>
    </lineage>
</organism>
<evidence type="ECO:0000313" key="2">
    <source>
        <dbReference type="EMBL" id="CBY82875.1"/>
    </source>
</evidence>
<protein>
    <submittedName>
        <fullName evidence="2">Uncharacterized protein</fullName>
    </submittedName>
</protein>